<feature type="domain" description="Methyltransferase type 11" evidence="1">
    <location>
        <begin position="47"/>
        <end position="141"/>
    </location>
</feature>
<dbReference type="Proteomes" id="UP000663891">
    <property type="component" value="Unassembled WGS sequence"/>
</dbReference>
<dbReference type="EMBL" id="CAJOAY010000372">
    <property type="protein sequence ID" value="CAF3646593.1"/>
    <property type="molecule type" value="Genomic_DNA"/>
</dbReference>
<dbReference type="SUPFAM" id="SSF53335">
    <property type="entry name" value="S-adenosyl-L-methionine-dependent methyltransferases"/>
    <property type="match status" value="1"/>
</dbReference>
<evidence type="ECO:0000313" key="4">
    <source>
        <dbReference type="Proteomes" id="UP000663891"/>
    </source>
</evidence>
<protein>
    <recommendedName>
        <fullName evidence="1">Methyltransferase type 11 domain-containing protein</fullName>
    </recommendedName>
</protein>
<dbReference type="Proteomes" id="UP000663881">
    <property type="component" value="Unassembled WGS sequence"/>
</dbReference>
<comment type="caution">
    <text evidence="2">The sequence shown here is derived from an EMBL/GenBank/DDBJ whole genome shotgun (WGS) entry which is preliminary data.</text>
</comment>
<evidence type="ECO:0000313" key="3">
    <source>
        <dbReference type="EMBL" id="CAF3646593.1"/>
    </source>
</evidence>
<dbReference type="Gene3D" id="3.40.50.150">
    <property type="entry name" value="Vaccinia Virus protein VP39"/>
    <property type="match status" value="1"/>
</dbReference>
<proteinExistence type="predicted"/>
<name>A0A814YT57_9BILA</name>
<dbReference type="PANTHER" id="PTHR43861:SF1">
    <property type="entry name" value="TRANS-ACONITATE 2-METHYLTRANSFERASE"/>
    <property type="match status" value="1"/>
</dbReference>
<dbReference type="EMBL" id="CAJNON010000387">
    <property type="protein sequence ID" value="CAF1235327.1"/>
    <property type="molecule type" value="Genomic_DNA"/>
</dbReference>
<dbReference type="InterPro" id="IPR013216">
    <property type="entry name" value="Methyltransf_11"/>
</dbReference>
<reference evidence="2" key="1">
    <citation type="submission" date="2021-02" db="EMBL/GenBank/DDBJ databases">
        <authorList>
            <person name="Nowell W R."/>
        </authorList>
    </citation>
    <scope>NUCLEOTIDE SEQUENCE</scope>
</reference>
<evidence type="ECO:0000313" key="2">
    <source>
        <dbReference type="EMBL" id="CAF1235327.1"/>
    </source>
</evidence>
<evidence type="ECO:0000259" key="1">
    <source>
        <dbReference type="Pfam" id="PF08241"/>
    </source>
</evidence>
<dbReference type="InterPro" id="IPR029063">
    <property type="entry name" value="SAM-dependent_MTases_sf"/>
</dbReference>
<organism evidence="2 4">
    <name type="scientific">Adineta steineri</name>
    <dbReference type="NCBI Taxonomy" id="433720"/>
    <lineage>
        <taxon>Eukaryota</taxon>
        <taxon>Metazoa</taxon>
        <taxon>Spiralia</taxon>
        <taxon>Gnathifera</taxon>
        <taxon>Rotifera</taxon>
        <taxon>Eurotatoria</taxon>
        <taxon>Bdelloidea</taxon>
        <taxon>Adinetida</taxon>
        <taxon>Adinetidae</taxon>
        <taxon>Adineta</taxon>
    </lineage>
</organism>
<dbReference type="CDD" id="cd02440">
    <property type="entry name" value="AdoMet_MTases"/>
    <property type="match status" value="1"/>
</dbReference>
<dbReference type="GO" id="GO:0008757">
    <property type="term" value="F:S-adenosylmethionine-dependent methyltransferase activity"/>
    <property type="evidence" value="ECO:0007669"/>
    <property type="project" value="InterPro"/>
</dbReference>
<dbReference type="AlphaFoldDB" id="A0A814YT57"/>
<gene>
    <name evidence="3" type="ORF">OKA104_LOCUS8955</name>
    <name evidence="2" type="ORF">VCS650_LOCUS27481</name>
</gene>
<dbReference type="PANTHER" id="PTHR43861">
    <property type="entry name" value="TRANS-ACONITATE 2-METHYLTRANSFERASE-RELATED"/>
    <property type="match status" value="1"/>
</dbReference>
<dbReference type="Pfam" id="PF08241">
    <property type="entry name" value="Methyltransf_11"/>
    <property type="match status" value="1"/>
</dbReference>
<accession>A0A814YT57</accession>
<sequence length="246" mass="28271">MAQNIYDNQDFFDGYAQLNRSVHGLNGAPEWPSIVRMLSKMDMLDVVDLGCGYGWFCRYARENGAKHVLGLDISQKMLNKAKQMTSDSEITYRQEDLEQVELPTNTYDLVYSSLTLHYIENLSTLLKTIYQSLTSGGYFIFSAEHPIYTAPTNPDWIVDKDGHKSWPVNSYQAEGHRRTNWLTEGVLKQHRMIGTYLNLLIGQGFTIQHVEEWGPTPQQIIENPSLDEEKERPMLFLVSVQKSNNK</sequence>
<dbReference type="OrthoDB" id="66144at2759"/>